<keyword evidence="3" id="KW-1185">Reference proteome</keyword>
<proteinExistence type="predicted"/>
<organism evidence="2 3">
    <name type="scientific">Protopolystoma xenopodis</name>
    <dbReference type="NCBI Taxonomy" id="117903"/>
    <lineage>
        <taxon>Eukaryota</taxon>
        <taxon>Metazoa</taxon>
        <taxon>Spiralia</taxon>
        <taxon>Lophotrochozoa</taxon>
        <taxon>Platyhelminthes</taxon>
        <taxon>Monogenea</taxon>
        <taxon>Polyopisthocotylea</taxon>
        <taxon>Polystomatidea</taxon>
        <taxon>Polystomatidae</taxon>
        <taxon>Protopolystoma</taxon>
    </lineage>
</organism>
<sequence>MSANLRLRHADKAAMKLGWRWRSHWKCLVEVQVLQPFVDLPSLRHSVFPSCRADLAAHGPTAQLRKRMSRLVAFVIAGFSRHGSPSGPQRRIGEDPRLDQ</sequence>
<reference evidence="2" key="1">
    <citation type="submission" date="2018-11" db="EMBL/GenBank/DDBJ databases">
        <authorList>
            <consortium name="Pathogen Informatics"/>
        </authorList>
    </citation>
    <scope>NUCLEOTIDE SEQUENCE</scope>
</reference>
<evidence type="ECO:0000313" key="3">
    <source>
        <dbReference type="Proteomes" id="UP000784294"/>
    </source>
</evidence>
<accession>A0A448XPX5</accession>
<protein>
    <submittedName>
        <fullName evidence="2">Uncharacterized protein</fullName>
    </submittedName>
</protein>
<dbReference type="EMBL" id="CAAALY010272414">
    <property type="protein sequence ID" value="VEL42063.1"/>
    <property type="molecule type" value="Genomic_DNA"/>
</dbReference>
<evidence type="ECO:0000313" key="2">
    <source>
        <dbReference type="EMBL" id="VEL42063.1"/>
    </source>
</evidence>
<gene>
    <name evidence="2" type="ORF">PXEA_LOCUS35503</name>
</gene>
<dbReference type="Proteomes" id="UP000784294">
    <property type="component" value="Unassembled WGS sequence"/>
</dbReference>
<evidence type="ECO:0000256" key="1">
    <source>
        <dbReference type="SAM" id="MobiDB-lite"/>
    </source>
</evidence>
<dbReference type="AlphaFoldDB" id="A0A448XPX5"/>
<name>A0A448XPX5_9PLAT</name>
<feature type="region of interest" description="Disordered" evidence="1">
    <location>
        <begin position="80"/>
        <end position="100"/>
    </location>
</feature>
<feature type="compositionally biased region" description="Basic and acidic residues" evidence="1">
    <location>
        <begin position="91"/>
        <end position="100"/>
    </location>
</feature>
<comment type="caution">
    <text evidence="2">The sequence shown here is derived from an EMBL/GenBank/DDBJ whole genome shotgun (WGS) entry which is preliminary data.</text>
</comment>